<evidence type="ECO:0000313" key="2">
    <source>
        <dbReference type="EMBL" id="CAK9088632.1"/>
    </source>
</evidence>
<sequence length="357" mass="40684">MERDYLFGLGIDLVKQSLDHEEDFAVWLRCALSEGDLGKQFPSLCQRLAEVACSWRQRFDPPLWARLARDKCSTLIKEAREAVPVIDFVIRHLGELGEAHGQVTIVDLCSGLGFLGMFLSELLPPERVHVCLLLDQAWPLKGENQPSEYSPGRRGRTRLNWDHIYQLAWPIPLVTRRCDLKLPSTHAQILSRLLEPAPGPVFLLGIHLCGVLSIRAIETFNRGPKCVGFVLKPCCLPSMHYARQQVSWTLGSHTFAAAEVCCWGRYRQNRWTGPVKATLGPRFRCWAEHLHRGIPWTSKAISRVELVEGHYQDTYLFAWRPYSTEPPLPLVATPEVGSGVLWFRMCVAHFRRRPSMI</sequence>
<gene>
    <name evidence="2" type="ORF">CCMP2556_LOCUS42721</name>
</gene>
<dbReference type="EMBL" id="CAXAMN010024683">
    <property type="protein sequence ID" value="CAK9088632.1"/>
    <property type="molecule type" value="Genomic_DNA"/>
</dbReference>
<evidence type="ECO:0000313" key="3">
    <source>
        <dbReference type="Proteomes" id="UP001642484"/>
    </source>
</evidence>
<comment type="caution">
    <text evidence="2">The sequence shown here is derived from an EMBL/GenBank/DDBJ whole genome shotgun (WGS) entry which is preliminary data.</text>
</comment>
<keyword evidence="3" id="KW-1185">Reference proteome</keyword>
<dbReference type="Pfam" id="PF13679">
    <property type="entry name" value="Methyltransf_32"/>
    <property type="match status" value="1"/>
</dbReference>
<organism evidence="2 3">
    <name type="scientific">Durusdinium trenchii</name>
    <dbReference type="NCBI Taxonomy" id="1381693"/>
    <lineage>
        <taxon>Eukaryota</taxon>
        <taxon>Sar</taxon>
        <taxon>Alveolata</taxon>
        <taxon>Dinophyceae</taxon>
        <taxon>Suessiales</taxon>
        <taxon>Symbiodiniaceae</taxon>
        <taxon>Durusdinium</taxon>
    </lineage>
</organism>
<reference evidence="2 3" key="1">
    <citation type="submission" date="2024-02" db="EMBL/GenBank/DDBJ databases">
        <authorList>
            <person name="Chen Y."/>
            <person name="Shah S."/>
            <person name="Dougan E. K."/>
            <person name="Thang M."/>
            <person name="Chan C."/>
        </authorList>
    </citation>
    <scope>NUCLEOTIDE SEQUENCE [LARGE SCALE GENOMIC DNA]</scope>
</reference>
<protein>
    <recommendedName>
        <fullName evidence="1">Methyltransferase domain-containing protein</fullName>
    </recommendedName>
</protein>
<accession>A0ABP0QK41</accession>
<proteinExistence type="predicted"/>
<name>A0ABP0QK41_9DINO</name>
<dbReference type="InterPro" id="IPR025714">
    <property type="entry name" value="Methyltranfer_dom"/>
</dbReference>
<evidence type="ECO:0000259" key="1">
    <source>
        <dbReference type="Pfam" id="PF13679"/>
    </source>
</evidence>
<dbReference type="Proteomes" id="UP001642484">
    <property type="component" value="Unassembled WGS sequence"/>
</dbReference>
<feature type="domain" description="Methyltransferase" evidence="1">
    <location>
        <begin position="85"/>
        <end position="237"/>
    </location>
</feature>